<dbReference type="OrthoDB" id="423598at2759"/>
<dbReference type="Pfam" id="PF00504">
    <property type="entry name" value="Chloroa_b-bind"/>
    <property type="match status" value="1"/>
</dbReference>
<keyword evidence="2" id="KW-0150">Chloroplast</keyword>
<dbReference type="Proteomes" id="UP000186817">
    <property type="component" value="Unassembled WGS sequence"/>
</dbReference>
<dbReference type="EMBL" id="LSRX01000669">
    <property type="protein sequence ID" value="OLP91345.1"/>
    <property type="molecule type" value="Genomic_DNA"/>
</dbReference>
<reference evidence="4 5" key="1">
    <citation type="submission" date="2016-02" db="EMBL/GenBank/DDBJ databases">
        <title>Genome analysis of coral dinoflagellate symbionts highlights evolutionary adaptations to a symbiotic lifestyle.</title>
        <authorList>
            <person name="Aranda M."/>
            <person name="Li Y."/>
            <person name="Liew Y.J."/>
            <person name="Baumgarten S."/>
            <person name="Simakov O."/>
            <person name="Wilson M."/>
            <person name="Piel J."/>
            <person name="Ashoor H."/>
            <person name="Bougouffa S."/>
            <person name="Bajic V.B."/>
            <person name="Ryu T."/>
            <person name="Ravasi T."/>
            <person name="Bayer T."/>
            <person name="Micklem G."/>
            <person name="Kim H."/>
            <person name="Bhak J."/>
            <person name="Lajeunesse T.C."/>
            <person name="Voolstra C.R."/>
        </authorList>
    </citation>
    <scope>NUCLEOTIDE SEQUENCE [LARGE SCALE GENOMIC DNA]</scope>
    <source>
        <strain evidence="4 5">CCMP2467</strain>
    </source>
</reference>
<dbReference type="AlphaFoldDB" id="A0A1Q9D830"/>
<evidence type="ECO:0000256" key="3">
    <source>
        <dbReference type="ARBA" id="ARBA00022640"/>
    </source>
</evidence>
<evidence type="ECO:0000256" key="1">
    <source>
        <dbReference type="ARBA" id="ARBA00004229"/>
    </source>
</evidence>
<protein>
    <submittedName>
        <fullName evidence="4">Fucoxanthin-chlorophyll a-c binding protein A, chloroplastic</fullName>
    </submittedName>
</protein>
<evidence type="ECO:0000256" key="2">
    <source>
        <dbReference type="ARBA" id="ARBA00022528"/>
    </source>
</evidence>
<dbReference type="SUPFAM" id="SSF103511">
    <property type="entry name" value="Chlorophyll a-b binding protein"/>
    <property type="match status" value="1"/>
</dbReference>
<comment type="caution">
    <text evidence="4">The sequence shown here is derived from an EMBL/GenBank/DDBJ whole genome shotgun (WGS) entry which is preliminary data.</text>
</comment>
<comment type="subcellular location">
    <subcellularLocation>
        <location evidence="1">Plastid</location>
        <location evidence="1">Chloroplast</location>
    </subcellularLocation>
</comment>
<keyword evidence="5" id="KW-1185">Reference proteome</keyword>
<evidence type="ECO:0000313" key="5">
    <source>
        <dbReference type="Proteomes" id="UP000186817"/>
    </source>
</evidence>
<name>A0A1Q9D830_SYMMI</name>
<accession>A0A1Q9D830</accession>
<organism evidence="4 5">
    <name type="scientific">Symbiodinium microadriaticum</name>
    <name type="common">Dinoflagellate</name>
    <name type="synonym">Zooxanthella microadriatica</name>
    <dbReference type="NCBI Taxonomy" id="2951"/>
    <lineage>
        <taxon>Eukaryota</taxon>
        <taxon>Sar</taxon>
        <taxon>Alveolata</taxon>
        <taxon>Dinophyceae</taxon>
        <taxon>Suessiales</taxon>
        <taxon>Symbiodiniaceae</taxon>
        <taxon>Symbiodinium</taxon>
    </lineage>
</organism>
<evidence type="ECO:0000313" key="4">
    <source>
        <dbReference type="EMBL" id="OLP91345.1"/>
    </source>
</evidence>
<dbReference type="InterPro" id="IPR022796">
    <property type="entry name" value="Chloroa_b-bind"/>
</dbReference>
<sequence>MWVVWELISVESRRDVGVWRGVLTKDDQGRFRFDAWTLALALQGGLMTFPGDSTGFKHLRTAEIKHGRFAMMAATGSLFAHFVKLPGFEDVPTGLAALNTTKGAEGFALLFFLIAGHEAVTWKPQKGEPGSFGDPFAWKQFTPEMRTKVELNNGRMAMFAIIGQIVAELQTGYHTEYVRNPTSAPSLFNPKVRAKSPAVLFENGHVGGNGARVASRCPFRAASATDGGRQAAAVASAGSALSTDGSRDIWGMEFPTPSAWL</sequence>
<proteinExistence type="predicted"/>
<dbReference type="GO" id="GO:0009507">
    <property type="term" value="C:chloroplast"/>
    <property type="evidence" value="ECO:0007669"/>
    <property type="project" value="UniProtKB-SubCell"/>
</dbReference>
<dbReference type="Gene3D" id="1.10.3460.10">
    <property type="entry name" value="Chlorophyll a/b binding protein domain"/>
    <property type="match status" value="1"/>
</dbReference>
<gene>
    <name evidence="4" type="primary">FCPA</name>
    <name evidence="4" type="ORF">AK812_SmicGene26963</name>
</gene>
<keyword evidence="3" id="KW-0934">Plastid</keyword>